<name>A0A5C6W2T1_9BACI</name>
<dbReference type="EMBL" id="VOQF01000004">
    <property type="protein sequence ID" value="TXC91621.1"/>
    <property type="molecule type" value="Genomic_DNA"/>
</dbReference>
<dbReference type="Proteomes" id="UP000321363">
    <property type="component" value="Unassembled WGS sequence"/>
</dbReference>
<dbReference type="Gene3D" id="3.20.20.150">
    <property type="entry name" value="Divalent-metal-dependent TIM barrel enzymes"/>
    <property type="match status" value="1"/>
</dbReference>
<keyword evidence="2" id="KW-0413">Isomerase</keyword>
<gene>
    <name evidence="2" type="ORF">FS935_08275</name>
</gene>
<evidence type="ECO:0000313" key="2">
    <source>
        <dbReference type="EMBL" id="TXC91621.1"/>
    </source>
</evidence>
<reference evidence="2 3" key="1">
    <citation type="journal article" date="2005" name="Int. J. Syst. Evol. Microbiol.">
        <title>Bacillus litoralis sp. nov., isolated from a tidal flat of the Yellow Sea in Korea.</title>
        <authorList>
            <person name="Yoon J.H."/>
            <person name="Oh T.K."/>
        </authorList>
    </citation>
    <scope>NUCLEOTIDE SEQUENCE [LARGE SCALE GENOMIC DNA]</scope>
    <source>
        <strain evidence="2 3">SW-211</strain>
    </source>
</reference>
<dbReference type="PANTHER" id="PTHR12110">
    <property type="entry name" value="HYDROXYPYRUVATE ISOMERASE"/>
    <property type="match status" value="1"/>
</dbReference>
<dbReference type="GO" id="GO:0016853">
    <property type="term" value="F:isomerase activity"/>
    <property type="evidence" value="ECO:0007669"/>
    <property type="project" value="UniProtKB-KW"/>
</dbReference>
<feature type="domain" description="Xylose isomerase-like TIM barrel" evidence="1">
    <location>
        <begin position="23"/>
        <end position="254"/>
    </location>
</feature>
<dbReference type="InterPro" id="IPR050312">
    <property type="entry name" value="IolE/XylAMocC-like"/>
</dbReference>
<dbReference type="InterPro" id="IPR013022">
    <property type="entry name" value="Xyl_isomerase-like_TIM-brl"/>
</dbReference>
<dbReference type="Pfam" id="PF01261">
    <property type="entry name" value="AP_endonuc_2"/>
    <property type="match status" value="1"/>
</dbReference>
<organism evidence="2 3">
    <name type="scientific">Metabacillus litoralis</name>
    <dbReference type="NCBI Taxonomy" id="152268"/>
    <lineage>
        <taxon>Bacteria</taxon>
        <taxon>Bacillati</taxon>
        <taxon>Bacillota</taxon>
        <taxon>Bacilli</taxon>
        <taxon>Bacillales</taxon>
        <taxon>Bacillaceae</taxon>
        <taxon>Metabacillus</taxon>
    </lineage>
</organism>
<proteinExistence type="predicted"/>
<comment type="caution">
    <text evidence="2">The sequence shown here is derived from an EMBL/GenBank/DDBJ whole genome shotgun (WGS) entry which is preliminary data.</text>
</comment>
<accession>A0A5C6W2T1</accession>
<protein>
    <submittedName>
        <fullName evidence="2">Sugar phosphate isomerase/epimerase</fullName>
    </submittedName>
</protein>
<dbReference type="RefSeq" id="WP_146947428.1">
    <property type="nucleotide sequence ID" value="NZ_VOQF01000004.1"/>
</dbReference>
<dbReference type="PANTHER" id="PTHR12110:SF21">
    <property type="entry name" value="XYLOSE ISOMERASE-LIKE TIM BARREL DOMAIN-CONTAINING PROTEIN"/>
    <property type="match status" value="1"/>
</dbReference>
<dbReference type="InterPro" id="IPR036237">
    <property type="entry name" value="Xyl_isomerase-like_sf"/>
</dbReference>
<dbReference type="AlphaFoldDB" id="A0A5C6W2T1"/>
<evidence type="ECO:0000259" key="1">
    <source>
        <dbReference type="Pfam" id="PF01261"/>
    </source>
</evidence>
<dbReference type="OrthoDB" id="9815124at2"/>
<keyword evidence="3" id="KW-1185">Reference proteome</keyword>
<sequence length="277" mass="31696">MNLSICTISFRHYLHSIDQIAYWAQTHQFQGIELWGIHAKNLAAQPNYNKEWLSAFDLEISMLSDYLPLDASVSDLMSETIKVSALAKHWGTNKIRTFAGKQGSKHTSDCEKKDIVDKLRVICDYLYSQGQYLVVETHPNTLTDQLSSTLELLEHTNHPALRINFDVLHIWESGIQPIKAIKELQPFVSHFHLKNISSEKYLNVFAPDNVYAASGSRKGMVSLFDGVVNYQEFLTEVMPMFNDVHASLEWFGPNVMDVLSQDCKEVRKVFELNQVRS</sequence>
<dbReference type="SUPFAM" id="SSF51658">
    <property type="entry name" value="Xylose isomerase-like"/>
    <property type="match status" value="1"/>
</dbReference>
<evidence type="ECO:0000313" key="3">
    <source>
        <dbReference type="Proteomes" id="UP000321363"/>
    </source>
</evidence>